<gene>
    <name evidence="2" type="ORF">SAMN05421721_101135</name>
</gene>
<organism evidence="2 3">
    <name type="scientific">Ectothiorhodospira mobilis</name>
    <dbReference type="NCBI Taxonomy" id="195064"/>
    <lineage>
        <taxon>Bacteria</taxon>
        <taxon>Pseudomonadati</taxon>
        <taxon>Pseudomonadota</taxon>
        <taxon>Gammaproteobacteria</taxon>
        <taxon>Chromatiales</taxon>
        <taxon>Ectothiorhodospiraceae</taxon>
        <taxon>Ectothiorhodospira</taxon>
    </lineage>
</organism>
<evidence type="ECO:0000313" key="2">
    <source>
        <dbReference type="EMBL" id="SFM25036.1"/>
    </source>
</evidence>
<dbReference type="RefSeq" id="WP_090483277.1">
    <property type="nucleotide sequence ID" value="NZ_FOUO01000001.1"/>
</dbReference>
<accession>A0A1I4PBW1</accession>
<dbReference type="STRING" id="195064.SAMN05421721_101135"/>
<name>A0A1I4PBW1_ECTMO</name>
<keyword evidence="1" id="KW-0732">Signal</keyword>
<protein>
    <submittedName>
        <fullName evidence="2">Uncharacterized protein</fullName>
    </submittedName>
</protein>
<reference evidence="2 3" key="1">
    <citation type="submission" date="2016-10" db="EMBL/GenBank/DDBJ databases">
        <authorList>
            <person name="de Groot N.N."/>
        </authorList>
    </citation>
    <scope>NUCLEOTIDE SEQUENCE [LARGE SCALE GENOMIC DNA]</scope>
    <source>
        <strain evidence="2 3">DSM 4180</strain>
    </source>
</reference>
<feature type="signal peptide" evidence="1">
    <location>
        <begin position="1"/>
        <end position="26"/>
    </location>
</feature>
<dbReference type="AlphaFoldDB" id="A0A1I4PBW1"/>
<feature type="chain" id="PRO_5011733662" evidence="1">
    <location>
        <begin position="27"/>
        <end position="461"/>
    </location>
</feature>
<evidence type="ECO:0000313" key="3">
    <source>
        <dbReference type="Proteomes" id="UP000199556"/>
    </source>
</evidence>
<dbReference type="Proteomes" id="UP000199556">
    <property type="component" value="Unassembled WGS sequence"/>
</dbReference>
<sequence length="461" mass="51198">MTVLPLPASGRGLMLAALLLAPPLGAQGLVIGEPEPPPEVAAPGRTAPFPLKELRLEAGLPVRDGPVSAVHYLHGRLEWDVPLSGPWALRLGGRFDAHLQTGDSRLARGEGDYDETFLRYRDPRRRITVGAQRILWGRVDERPPTDGLGVQDLTRLVLDDLEDRRRAVPALRWEEYFREYRLDLVYIPRFRAAELPPRDGLWHPVDRIRGRILGMAPDPLLAPLVRQGRVQDRDGGSGGGGVRLSHSGAGLDYALSVQRSRRSAPYYALTPAARRALLVDPTDPEAVLAAAPVTFEGLHPYTWRLGGDLAFAHGLSTWRFEAAWLSDRPATRADLRPVTTAALDWVAGVEFFPGDADLRVNLQLGGAHRTGGAEDLMDAKDVYTLFGDAEQGFGHGRWQARLRFAVGLDPREVYLNPRLAYVGREPHEVYLGYHHFEGEDATLGGFHERHDLWVLGWRARF</sequence>
<dbReference type="OrthoDB" id="9769143at2"/>
<keyword evidence="3" id="KW-1185">Reference proteome</keyword>
<dbReference type="EMBL" id="FOUO01000001">
    <property type="protein sequence ID" value="SFM25036.1"/>
    <property type="molecule type" value="Genomic_DNA"/>
</dbReference>
<evidence type="ECO:0000256" key="1">
    <source>
        <dbReference type="SAM" id="SignalP"/>
    </source>
</evidence>
<proteinExistence type="predicted"/>